<dbReference type="RefSeq" id="WP_147759155.1">
    <property type="nucleotide sequence ID" value="NZ_SAXT01000008.1"/>
</dbReference>
<proteinExistence type="predicted"/>
<sequence>MNKQKNKKILKRLFIFFIILIIISCANMRKSYVVVENIISKERNIVIASFTFPKDMTNQYFDKLKYLNTEIYADYVLESFTSNFNSQNELVKLITLEEALGKSEFSKLSNHSILGADYVAATGTLPSGISDETAIEKIFNDYDGIMYANSYMSFWSQNIIVDFRIYDANGEYLWVDTLSGKSYHIIGDTGSPTKQTAYEIVIADVVKYQQRHGEELYTIINQAISNGIRGLKERIPYAFNTNDIPFTQKTFSLTNENYSKKAGIY</sequence>
<dbReference type="EMBL" id="SAXT01000008">
    <property type="protein sequence ID" value="TXJ10911.1"/>
    <property type="molecule type" value="Genomic_DNA"/>
</dbReference>
<dbReference type="AlphaFoldDB" id="A0A5C8CEX0"/>
<reference evidence="1 2" key="1">
    <citation type="journal article" date="1992" name="Lakartidningen">
        <title>[Penicillin V and not amoxicillin is the first choice preparation in acute otitis].</title>
        <authorList>
            <person name="Kamme C."/>
            <person name="Lundgren K."/>
            <person name="Prellner K."/>
        </authorList>
    </citation>
    <scope>NUCLEOTIDE SEQUENCE [LARGE SCALE GENOMIC DNA]</scope>
    <source>
        <strain evidence="1 2">W1</strain>
    </source>
</reference>
<evidence type="ECO:0000313" key="1">
    <source>
        <dbReference type="EMBL" id="TXJ10911.1"/>
    </source>
</evidence>
<gene>
    <name evidence="1" type="ORF">EPJ80_11880</name>
</gene>
<dbReference type="Proteomes" id="UP000325116">
    <property type="component" value="Unassembled WGS sequence"/>
</dbReference>
<organism evidence="1 2">
    <name type="scientific">Brachyspira aalborgi</name>
    <dbReference type="NCBI Taxonomy" id="29522"/>
    <lineage>
        <taxon>Bacteria</taxon>
        <taxon>Pseudomonadati</taxon>
        <taxon>Spirochaetota</taxon>
        <taxon>Spirochaetia</taxon>
        <taxon>Brachyspirales</taxon>
        <taxon>Brachyspiraceae</taxon>
        <taxon>Brachyspira</taxon>
    </lineage>
</organism>
<name>A0A5C8CEX0_9SPIR</name>
<dbReference type="PROSITE" id="PS51257">
    <property type="entry name" value="PROKAR_LIPOPROTEIN"/>
    <property type="match status" value="1"/>
</dbReference>
<evidence type="ECO:0000313" key="2">
    <source>
        <dbReference type="Proteomes" id="UP000325116"/>
    </source>
</evidence>
<protein>
    <submittedName>
        <fullName evidence="1">Uncharacterized protein</fullName>
    </submittedName>
</protein>
<accession>A0A5C8CEX0</accession>
<comment type="caution">
    <text evidence="1">The sequence shown here is derived from an EMBL/GenBank/DDBJ whole genome shotgun (WGS) entry which is preliminary data.</text>
</comment>